<dbReference type="Proteomes" id="UP001056120">
    <property type="component" value="Linkage Group LG22"/>
</dbReference>
<keyword evidence="2" id="KW-1185">Reference proteome</keyword>
<sequence length="79" mass="9067">MVEEFAKKVWPKMSAEARKSKHPLPKTPELSKFPLCSLTKSSSSLRFLGSTEKKKKYFQFLPEQNLFSLLISSIPTPQH</sequence>
<reference evidence="1 2" key="2">
    <citation type="journal article" date="2022" name="Mol. Ecol. Resour.">
        <title>The genomes of chicory, endive, great burdock and yacon provide insights into Asteraceae paleo-polyploidization history and plant inulin production.</title>
        <authorList>
            <person name="Fan W."/>
            <person name="Wang S."/>
            <person name="Wang H."/>
            <person name="Wang A."/>
            <person name="Jiang F."/>
            <person name="Liu H."/>
            <person name="Zhao H."/>
            <person name="Xu D."/>
            <person name="Zhang Y."/>
        </authorList>
    </citation>
    <scope>NUCLEOTIDE SEQUENCE [LARGE SCALE GENOMIC DNA]</scope>
    <source>
        <strain evidence="2">cv. Yunnan</strain>
        <tissue evidence="1">Leaves</tissue>
    </source>
</reference>
<accession>A0ACB9BYM3</accession>
<proteinExistence type="predicted"/>
<organism evidence="1 2">
    <name type="scientific">Smallanthus sonchifolius</name>
    <dbReference type="NCBI Taxonomy" id="185202"/>
    <lineage>
        <taxon>Eukaryota</taxon>
        <taxon>Viridiplantae</taxon>
        <taxon>Streptophyta</taxon>
        <taxon>Embryophyta</taxon>
        <taxon>Tracheophyta</taxon>
        <taxon>Spermatophyta</taxon>
        <taxon>Magnoliopsida</taxon>
        <taxon>eudicotyledons</taxon>
        <taxon>Gunneridae</taxon>
        <taxon>Pentapetalae</taxon>
        <taxon>asterids</taxon>
        <taxon>campanulids</taxon>
        <taxon>Asterales</taxon>
        <taxon>Asteraceae</taxon>
        <taxon>Asteroideae</taxon>
        <taxon>Heliantheae alliance</taxon>
        <taxon>Millerieae</taxon>
        <taxon>Smallanthus</taxon>
    </lineage>
</organism>
<reference evidence="2" key="1">
    <citation type="journal article" date="2022" name="Mol. Ecol. Resour.">
        <title>The genomes of chicory, endive, great burdock and yacon provide insights into Asteraceae palaeo-polyploidization history and plant inulin production.</title>
        <authorList>
            <person name="Fan W."/>
            <person name="Wang S."/>
            <person name="Wang H."/>
            <person name="Wang A."/>
            <person name="Jiang F."/>
            <person name="Liu H."/>
            <person name="Zhao H."/>
            <person name="Xu D."/>
            <person name="Zhang Y."/>
        </authorList>
    </citation>
    <scope>NUCLEOTIDE SEQUENCE [LARGE SCALE GENOMIC DNA]</scope>
    <source>
        <strain evidence="2">cv. Yunnan</strain>
    </source>
</reference>
<evidence type="ECO:0000313" key="1">
    <source>
        <dbReference type="EMBL" id="KAI3727159.1"/>
    </source>
</evidence>
<comment type="caution">
    <text evidence="1">The sequence shown here is derived from an EMBL/GenBank/DDBJ whole genome shotgun (WGS) entry which is preliminary data.</text>
</comment>
<evidence type="ECO:0000313" key="2">
    <source>
        <dbReference type="Proteomes" id="UP001056120"/>
    </source>
</evidence>
<protein>
    <submittedName>
        <fullName evidence="1">Uncharacterized protein</fullName>
    </submittedName>
</protein>
<dbReference type="EMBL" id="CM042039">
    <property type="protein sequence ID" value="KAI3727159.1"/>
    <property type="molecule type" value="Genomic_DNA"/>
</dbReference>
<name>A0ACB9BYM3_9ASTR</name>
<gene>
    <name evidence="1" type="ORF">L1987_66969</name>
</gene>